<comment type="caution">
    <text evidence="2">The sequence shown here is derived from an EMBL/GenBank/DDBJ whole genome shotgun (WGS) entry which is preliminary data.</text>
</comment>
<keyword evidence="3" id="KW-1185">Reference proteome</keyword>
<protein>
    <submittedName>
        <fullName evidence="2">Lysophospholipase</fullName>
    </submittedName>
</protein>
<organism evidence="2 3">
    <name type="scientific">Mycolicibacterium hodleri</name>
    <dbReference type="NCBI Taxonomy" id="49897"/>
    <lineage>
        <taxon>Bacteria</taxon>
        <taxon>Bacillati</taxon>
        <taxon>Actinomycetota</taxon>
        <taxon>Actinomycetes</taxon>
        <taxon>Mycobacteriales</taxon>
        <taxon>Mycobacteriaceae</taxon>
        <taxon>Mycolicibacterium</taxon>
    </lineage>
</organism>
<evidence type="ECO:0000313" key="3">
    <source>
        <dbReference type="Proteomes" id="UP000315759"/>
    </source>
</evidence>
<dbReference type="PANTHER" id="PTHR43265:SF1">
    <property type="entry name" value="ESTERASE ESTD"/>
    <property type="match status" value="1"/>
</dbReference>
<dbReference type="PANTHER" id="PTHR43265">
    <property type="entry name" value="ESTERASE ESTD"/>
    <property type="match status" value="1"/>
</dbReference>
<dbReference type="RefSeq" id="WP_142552090.1">
    <property type="nucleotide sequence ID" value="NZ_VIFX01000011.1"/>
</dbReference>
<gene>
    <name evidence="2" type="ORF">D8S82_10785</name>
</gene>
<evidence type="ECO:0000313" key="2">
    <source>
        <dbReference type="EMBL" id="TQR86626.1"/>
    </source>
</evidence>
<dbReference type="GO" id="GO:0052689">
    <property type="term" value="F:carboxylic ester hydrolase activity"/>
    <property type="evidence" value="ECO:0007669"/>
    <property type="project" value="TreeGrafter"/>
</dbReference>
<evidence type="ECO:0000259" key="1">
    <source>
        <dbReference type="Pfam" id="PF12146"/>
    </source>
</evidence>
<dbReference type="InterPro" id="IPR053145">
    <property type="entry name" value="AB_hydrolase_Est10"/>
</dbReference>
<dbReference type="Pfam" id="PF12146">
    <property type="entry name" value="Hydrolase_4"/>
    <property type="match status" value="1"/>
</dbReference>
<dbReference type="EMBL" id="VIFX01000011">
    <property type="protein sequence ID" value="TQR86626.1"/>
    <property type="molecule type" value="Genomic_DNA"/>
</dbReference>
<sequence length="431" mass="45829">MQHDAVSTAEAVVHLMEADRFAEIDELRVPALRNQVSADALRDPWQELITTYGPVTRVGTRSSESAGPNNTMVKVLVTCERGAFAVLMAVDDAGGLQGLQFAPPEAAEPVAPWQPASYVDPASFTEESVTVDSEPWATPGTLSLPNSPRPVPAVVLLAGSGPADRDATIGRNKIMKDVAWGLASRGIAVLRFDKVTHTHGEALAGVTDFTVVDEYVKPAVAAIQLLREHPLVDATRVFVLGHSQGGTVAPRIAAAEPSVAGLVVLAGATQPLHHAVVRQYRYLAALRAPEGDIDDDPTIREITRQAALVDSLDLSSPASNDPPPLGIPFSYWLDLSGYEPVAVAAQLGKPMLIVQGGRDYQVTVTDDLVGWQTGLAGHPDVTIRVFPADNHLFFSGSGPSEPGEYEPAQHVDDAVVDDVAQWIHQHAGTTC</sequence>
<dbReference type="Gene3D" id="3.40.50.1820">
    <property type="entry name" value="alpha/beta hydrolase"/>
    <property type="match status" value="1"/>
</dbReference>
<name>A0A544W315_9MYCO</name>
<dbReference type="SUPFAM" id="SSF53474">
    <property type="entry name" value="alpha/beta-Hydrolases"/>
    <property type="match status" value="1"/>
</dbReference>
<dbReference type="InterPro" id="IPR022742">
    <property type="entry name" value="Hydrolase_4"/>
</dbReference>
<dbReference type="InterPro" id="IPR029058">
    <property type="entry name" value="AB_hydrolase_fold"/>
</dbReference>
<dbReference type="AlphaFoldDB" id="A0A544W315"/>
<reference evidence="2 3" key="1">
    <citation type="submission" date="2018-10" db="EMBL/GenBank/DDBJ databases">
        <title>Draft genome of Mycobacterium hodleri strain B.</title>
        <authorList>
            <person name="Amande T.J."/>
            <person name="Mcgenity T.J."/>
        </authorList>
    </citation>
    <scope>NUCLEOTIDE SEQUENCE [LARGE SCALE GENOMIC DNA]</scope>
    <source>
        <strain evidence="2 3">B</strain>
    </source>
</reference>
<accession>A0A544W315</accession>
<proteinExistence type="predicted"/>
<feature type="domain" description="Serine aminopeptidase S33" evidence="1">
    <location>
        <begin position="175"/>
        <end position="362"/>
    </location>
</feature>
<dbReference type="Proteomes" id="UP000315759">
    <property type="component" value="Unassembled WGS sequence"/>
</dbReference>